<protein>
    <recommendedName>
        <fullName evidence="1">Nbr1 FW domain-containing protein</fullName>
    </recommendedName>
</protein>
<name>X0SFA5_9ZZZZ</name>
<reference evidence="2" key="1">
    <citation type="journal article" date="2014" name="Front. Microbiol.">
        <title>High frequency of phylogenetically diverse reductive dehalogenase-homologous genes in deep subseafloor sedimentary metagenomes.</title>
        <authorList>
            <person name="Kawai M."/>
            <person name="Futagami T."/>
            <person name="Toyoda A."/>
            <person name="Takaki Y."/>
            <person name="Nishi S."/>
            <person name="Hori S."/>
            <person name="Arai W."/>
            <person name="Tsubouchi T."/>
            <person name="Morono Y."/>
            <person name="Uchiyama I."/>
            <person name="Ito T."/>
            <person name="Fujiyama A."/>
            <person name="Inagaki F."/>
            <person name="Takami H."/>
        </authorList>
    </citation>
    <scope>NUCLEOTIDE SEQUENCE</scope>
    <source>
        <strain evidence="2">Expedition CK06-06</strain>
    </source>
</reference>
<dbReference type="PANTHER" id="PTHR20930:SF0">
    <property type="entry name" value="PROTEIN ILRUN"/>
    <property type="match status" value="1"/>
</dbReference>
<comment type="caution">
    <text evidence="2">The sequence shown here is derived from an EMBL/GenBank/DDBJ whole genome shotgun (WGS) entry which is preliminary data.</text>
</comment>
<dbReference type="PANTHER" id="PTHR20930">
    <property type="entry name" value="OVARIAN CARCINOMA ANTIGEN CA125-RELATED"/>
    <property type="match status" value="1"/>
</dbReference>
<sequence>TIQPGATVRPGETFTKTWRLRNNGNIRWNGGYAVAFEGGTLMDGPESIRMPQAEPTMSASVSVVLTAPVLPGHYEATWRPRSPAGHAFGEAMPISFEVMETETYDMLRYLRGDGRAYDMRYTWGDGGVTRVQTQLEIDGAGERFYHVRDSKWVEYWFDQEYIYLGTSTADSRRTYTETSHKGHTGGPWIPRHMALHTFFRRNPIITLRRKDNCQLVNRFSRISWIRLEAVHANVALPGGVVLENVAELAVFDDADGQPNESPSERYLFAEAFGLVAWQGNRGHLVMTRALEPGSVPDNLRETVRCP</sequence>
<gene>
    <name evidence="2" type="ORF">S01H1_13270</name>
</gene>
<dbReference type="Gene3D" id="2.60.40.10">
    <property type="entry name" value="Immunoglobulins"/>
    <property type="match status" value="1"/>
</dbReference>
<dbReference type="CDD" id="cd14947">
    <property type="entry name" value="NBR1_like"/>
    <property type="match status" value="1"/>
</dbReference>
<evidence type="ECO:0000313" key="2">
    <source>
        <dbReference type="EMBL" id="GAF74557.1"/>
    </source>
</evidence>
<feature type="non-terminal residue" evidence="2">
    <location>
        <position position="1"/>
    </location>
</feature>
<dbReference type="InterPro" id="IPR013783">
    <property type="entry name" value="Ig-like_fold"/>
</dbReference>
<organism evidence="2">
    <name type="scientific">marine sediment metagenome</name>
    <dbReference type="NCBI Taxonomy" id="412755"/>
    <lineage>
        <taxon>unclassified sequences</taxon>
        <taxon>metagenomes</taxon>
        <taxon>ecological metagenomes</taxon>
    </lineage>
</organism>
<accession>X0SFA5</accession>
<feature type="domain" description="Nbr1 FW" evidence="1">
    <location>
        <begin position="1"/>
        <end position="96"/>
    </location>
</feature>
<dbReference type="InterPro" id="IPR032350">
    <property type="entry name" value="Nbr1_FW"/>
</dbReference>
<evidence type="ECO:0000259" key="1">
    <source>
        <dbReference type="Pfam" id="PF16158"/>
    </source>
</evidence>
<dbReference type="EMBL" id="BARS01006849">
    <property type="protein sequence ID" value="GAF74557.1"/>
    <property type="molecule type" value="Genomic_DNA"/>
</dbReference>
<dbReference type="AlphaFoldDB" id="X0SFA5"/>
<proteinExistence type="predicted"/>
<dbReference type="Pfam" id="PF16158">
    <property type="entry name" value="N_BRCA1_IG"/>
    <property type="match status" value="1"/>
</dbReference>